<feature type="transmembrane region" description="Helical" evidence="14">
    <location>
        <begin position="152"/>
        <end position="171"/>
    </location>
</feature>
<dbReference type="PRINTS" id="PR00344">
    <property type="entry name" value="BCTRLSENSOR"/>
</dbReference>
<evidence type="ECO:0000256" key="5">
    <source>
        <dbReference type="ARBA" id="ARBA00022553"/>
    </source>
</evidence>
<keyword evidence="8" id="KW-0547">Nucleotide-binding</keyword>
<evidence type="ECO:0000313" key="17">
    <source>
        <dbReference type="Proteomes" id="UP000295416"/>
    </source>
</evidence>
<comment type="caution">
    <text evidence="16">The sequence shown here is derived from an EMBL/GenBank/DDBJ whole genome shotgun (WGS) entry which is preliminary data.</text>
</comment>
<dbReference type="Pfam" id="PF07694">
    <property type="entry name" value="5TM-5TMR_LYT"/>
    <property type="match status" value="1"/>
</dbReference>
<keyword evidence="11 14" id="KW-1133">Transmembrane helix</keyword>
<dbReference type="InterPro" id="IPR010559">
    <property type="entry name" value="Sig_transdc_His_kin_internal"/>
</dbReference>
<dbReference type="PROSITE" id="PS50109">
    <property type="entry name" value="HIS_KIN"/>
    <property type="match status" value="1"/>
</dbReference>
<comment type="subcellular location">
    <subcellularLocation>
        <location evidence="2">Cell membrane</location>
        <topology evidence="2">Multi-pass membrane protein</topology>
    </subcellularLocation>
</comment>
<dbReference type="OrthoDB" id="9776552at2"/>
<evidence type="ECO:0000259" key="15">
    <source>
        <dbReference type="PROSITE" id="PS50109"/>
    </source>
</evidence>
<dbReference type="InterPro" id="IPR029016">
    <property type="entry name" value="GAF-like_dom_sf"/>
</dbReference>
<dbReference type="InterPro" id="IPR003594">
    <property type="entry name" value="HATPase_dom"/>
</dbReference>
<dbReference type="GO" id="GO:0000155">
    <property type="term" value="F:phosphorelay sensor kinase activity"/>
    <property type="evidence" value="ECO:0007669"/>
    <property type="project" value="InterPro"/>
</dbReference>
<evidence type="ECO:0000256" key="12">
    <source>
        <dbReference type="ARBA" id="ARBA00023012"/>
    </source>
</evidence>
<keyword evidence="4" id="KW-1003">Cell membrane</keyword>
<feature type="transmembrane region" description="Helical" evidence="14">
    <location>
        <begin position="6"/>
        <end position="23"/>
    </location>
</feature>
<dbReference type="EMBL" id="SLXK01000022">
    <property type="protein sequence ID" value="TCP24940.1"/>
    <property type="molecule type" value="Genomic_DNA"/>
</dbReference>
<evidence type="ECO:0000256" key="8">
    <source>
        <dbReference type="ARBA" id="ARBA00022741"/>
    </source>
</evidence>
<proteinExistence type="predicted"/>
<keyword evidence="9 16" id="KW-0418">Kinase</keyword>
<dbReference type="InterPro" id="IPR004358">
    <property type="entry name" value="Sig_transdc_His_kin-like_C"/>
</dbReference>
<dbReference type="GO" id="GO:0005886">
    <property type="term" value="C:plasma membrane"/>
    <property type="evidence" value="ECO:0007669"/>
    <property type="project" value="UniProtKB-SubCell"/>
</dbReference>
<dbReference type="PANTHER" id="PTHR34220:SF7">
    <property type="entry name" value="SENSOR HISTIDINE KINASE YPDA"/>
    <property type="match status" value="1"/>
</dbReference>
<keyword evidence="7 14" id="KW-0812">Transmembrane</keyword>
<accession>A0A4R2NSR3</accession>
<dbReference type="GO" id="GO:0005524">
    <property type="term" value="F:ATP binding"/>
    <property type="evidence" value="ECO:0007669"/>
    <property type="project" value="UniProtKB-KW"/>
</dbReference>
<dbReference type="SUPFAM" id="SSF55874">
    <property type="entry name" value="ATPase domain of HSP90 chaperone/DNA topoisomerase II/histidine kinase"/>
    <property type="match status" value="1"/>
</dbReference>
<dbReference type="InterPro" id="IPR036890">
    <property type="entry name" value="HATPase_C_sf"/>
</dbReference>
<dbReference type="EC" id="2.7.13.3" evidence="3"/>
<dbReference type="InterPro" id="IPR005467">
    <property type="entry name" value="His_kinase_dom"/>
</dbReference>
<dbReference type="Proteomes" id="UP000295416">
    <property type="component" value="Unassembled WGS sequence"/>
</dbReference>
<keyword evidence="13 14" id="KW-0472">Membrane</keyword>
<dbReference type="Pfam" id="PF06580">
    <property type="entry name" value="His_kinase"/>
    <property type="match status" value="1"/>
</dbReference>
<evidence type="ECO:0000256" key="9">
    <source>
        <dbReference type="ARBA" id="ARBA00022777"/>
    </source>
</evidence>
<dbReference type="AlphaFoldDB" id="A0A4R2NSR3"/>
<dbReference type="Gene3D" id="3.30.565.10">
    <property type="entry name" value="Histidine kinase-like ATPase, C-terminal domain"/>
    <property type="match status" value="1"/>
</dbReference>
<dbReference type="SMART" id="SM00387">
    <property type="entry name" value="HATPase_c"/>
    <property type="match status" value="1"/>
</dbReference>
<dbReference type="RefSeq" id="WP_132746837.1">
    <property type="nucleotide sequence ID" value="NZ_SLXK01000022.1"/>
</dbReference>
<dbReference type="SMART" id="SM00065">
    <property type="entry name" value="GAF"/>
    <property type="match status" value="1"/>
</dbReference>
<evidence type="ECO:0000256" key="11">
    <source>
        <dbReference type="ARBA" id="ARBA00022989"/>
    </source>
</evidence>
<keyword evidence="5" id="KW-0597">Phosphoprotein</keyword>
<dbReference type="PANTHER" id="PTHR34220">
    <property type="entry name" value="SENSOR HISTIDINE KINASE YPDA"/>
    <property type="match status" value="1"/>
</dbReference>
<sequence length="582" mass="64200">MFELLFTMLERLGIIVTVAFVITRFRFFKQMIQEEKISYKQQLFAIIFFGIFGIIGTYTGVSFNSQTAEYNRWVFDLGDTEAIANSRVIGIIIAGLLGGFRIGIGAGLIAGVQRYTLGGYTAFSCGAASVVAGILSGFFYKKRRKPIKLSTAFIVGALAEAVQMMMILVLAKPFDQALVLVKQIALPMIFANGLGSALFLLIIQNVLKEEEKAGALQAQKALRLAENTVRYLRKGLNFDTARAVCDIIFREVDASAVSITNHERILAYAGLGDDHHHPNSLIKTDIARKVIQEGQMVIAGHDDIHCTAAGCPLGAAVVAPLKSRGETVGTLKFYFQSERDISNVNLELVRGLSSLLSQQLEISETEKAYQLAKEAEIKALQAQISPHFLFNSLNVIISLIRSQPDHARKLLISLSRFFRQNLSGTTKQWATLEDELKHVRAYLSIEEARFVDKLTIVYDIDDAVLGRQIPPLTLQPIVENALKHGLKDKERDCKVIIEMKECDGSTRIAIKDNGKGIANEMLQEIGIRHMDSTQGTGLGLYNVNRRLEMMLGDEAALKIDSKPDGGTTISFLLPAEKEGNGK</sequence>
<feature type="transmembrane region" description="Helical" evidence="14">
    <location>
        <begin position="117"/>
        <end position="140"/>
    </location>
</feature>
<evidence type="ECO:0000256" key="4">
    <source>
        <dbReference type="ARBA" id="ARBA00022475"/>
    </source>
</evidence>
<keyword evidence="10" id="KW-0067">ATP-binding</keyword>
<dbReference type="Pfam" id="PF02518">
    <property type="entry name" value="HATPase_c"/>
    <property type="match status" value="1"/>
</dbReference>
<evidence type="ECO:0000256" key="1">
    <source>
        <dbReference type="ARBA" id="ARBA00000085"/>
    </source>
</evidence>
<dbReference type="InterPro" id="IPR050640">
    <property type="entry name" value="Bact_2-comp_sensor_kinase"/>
</dbReference>
<feature type="transmembrane region" description="Helical" evidence="14">
    <location>
        <begin position="183"/>
        <end position="203"/>
    </location>
</feature>
<keyword evidence="12" id="KW-0902">Two-component regulatory system</keyword>
<gene>
    <name evidence="16" type="ORF">EV207_12243</name>
</gene>
<dbReference type="Gene3D" id="1.10.1760.20">
    <property type="match status" value="1"/>
</dbReference>
<dbReference type="InterPro" id="IPR003018">
    <property type="entry name" value="GAF"/>
</dbReference>
<keyword evidence="6" id="KW-0808">Transferase</keyword>
<evidence type="ECO:0000256" key="6">
    <source>
        <dbReference type="ARBA" id="ARBA00022679"/>
    </source>
</evidence>
<protein>
    <recommendedName>
        <fullName evidence="3">histidine kinase</fullName>
        <ecNumber evidence="3">2.7.13.3</ecNumber>
    </recommendedName>
</protein>
<evidence type="ECO:0000313" key="16">
    <source>
        <dbReference type="EMBL" id="TCP24940.1"/>
    </source>
</evidence>
<evidence type="ECO:0000256" key="10">
    <source>
        <dbReference type="ARBA" id="ARBA00022840"/>
    </source>
</evidence>
<evidence type="ECO:0000256" key="13">
    <source>
        <dbReference type="ARBA" id="ARBA00023136"/>
    </source>
</evidence>
<comment type="catalytic activity">
    <reaction evidence="1">
        <text>ATP + protein L-histidine = ADP + protein N-phospho-L-histidine.</text>
        <dbReference type="EC" id="2.7.13.3"/>
    </reaction>
</comment>
<feature type="transmembrane region" description="Helical" evidence="14">
    <location>
        <begin position="43"/>
        <end position="63"/>
    </location>
</feature>
<dbReference type="Gene3D" id="3.30.450.40">
    <property type="match status" value="1"/>
</dbReference>
<dbReference type="GO" id="GO:0071555">
    <property type="term" value="P:cell wall organization"/>
    <property type="evidence" value="ECO:0007669"/>
    <property type="project" value="InterPro"/>
</dbReference>
<evidence type="ECO:0000256" key="7">
    <source>
        <dbReference type="ARBA" id="ARBA00022692"/>
    </source>
</evidence>
<feature type="domain" description="Histidine kinase" evidence="15">
    <location>
        <begin position="474"/>
        <end position="577"/>
    </location>
</feature>
<name>A0A4R2NSR3_9BACL</name>
<evidence type="ECO:0000256" key="3">
    <source>
        <dbReference type="ARBA" id="ARBA00012438"/>
    </source>
</evidence>
<evidence type="ECO:0000256" key="14">
    <source>
        <dbReference type="SAM" id="Phobius"/>
    </source>
</evidence>
<dbReference type="InterPro" id="IPR011620">
    <property type="entry name" value="Sig_transdc_His_kinase_LytS_TM"/>
</dbReference>
<evidence type="ECO:0000256" key="2">
    <source>
        <dbReference type="ARBA" id="ARBA00004651"/>
    </source>
</evidence>
<dbReference type="SUPFAM" id="SSF55781">
    <property type="entry name" value="GAF domain-like"/>
    <property type="match status" value="1"/>
</dbReference>
<reference evidence="16 17" key="1">
    <citation type="submission" date="2019-03" db="EMBL/GenBank/DDBJ databases">
        <title>Genomic Encyclopedia of Type Strains, Phase IV (KMG-IV): sequencing the most valuable type-strain genomes for metagenomic binning, comparative biology and taxonomic classification.</title>
        <authorList>
            <person name="Goeker M."/>
        </authorList>
    </citation>
    <scope>NUCLEOTIDE SEQUENCE [LARGE SCALE GENOMIC DNA]</scope>
    <source>
        <strain evidence="16 17">DSM 19377</strain>
    </source>
</reference>
<dbReference type="Pfam" id="PF13185">
    <property type="entry name" value="GAF_2"/>
    <property type="match status" value="1"/>
</dbReference>
<feature type="transmembrane region" description="Helical" evidence="14">
    <location>
        <begin position="88"/>
        <end position="110"/>
    </location>
</feature>
<keyword evidence="17" id="KW-1185">Reference proteome</keyword>
<organism evidence="16 17">
    <name type="scientific">Scopulibacillus darangshiensis</name>
    <dbReference type="NCBI Taxonomy" id="442528"/>
    <lineage>
        <taxon>Bacteria</taxon>
        <taxon>Bacillati</taxon>
        <taxon>Bacillota</taxon>
        <taxon>Bacilli</taxon>
        <taxon>Bacillales</taxon>
        <taxon>Sporolactobacillaceae</taxon>
        <taxon>Scopulibacillus</taxon>
    </lineage>
</organism>